<dbReference type="InterPro" id="IPR057666">
    <property type="entry name" value="DrpA_SLOG"/>
</dbReference>
<name>A0A1F6H436_9PROT</name>
<feature type="domain" description="DprA winged helix" evidence="3">
    <location>
        <begin position="306"/>
        <end position="364"/>
    </location>
</feature>
<evidence type="ECO:0000313" key="5">
    <source>
        <dbReference type="Proteomes" id="UP000177583"/>
    </source>
</evidence>
<evidence type="ECO:0000259" key="3">
    <source>
        <dbReference type="Pfam" id="PF17782"/>
    </source>
</evidence>
<dbReference type="Pfam" id="PF17782">
    <property type="entry name" value="WHD_DprA"/>
    <property type="match status" value="1"/>
</dbReference>
<dbReference type="InterPro" id="IPR003488">
    <property type="entry name" value="DprA"/>
</dbReference>
<comment type="caution">
    <text evidence="4">The sequence shown here is derived from an EMBL/GenBank/DDBJ whole genome shotgun (WGS) entry which is preliminary data.</text>
</comment>
<evidence type="ECO:0000313" key="4">
    <source>
        <dbReference type="EMBL" id="OGH05104.1"/>
    </source>
</evidence>
<dbReference type="InterPro" id="IPR041614">
    <property type="entry name" value="DprA_WH"/>
</dbReference>
<dbReference type="SUPFAM" id="SSF102405">
    <property type="entry name" value="MCP/YpsA-like"/>
    <property type="match status" value="1"/>
</dbReference>
<dbReference type="Proteomes" id="UP000177583">
    <property type="component" value="Unassembled WGS sequence"/>
</dbReference>
<organism evidence="4 5">
    <name type="scientific">Candidatus Lambdaproteobacteria bacterium RIFOXYD2_FULL_56_26</name>
    <dbReference type="NCBI Taxonomy" id="1817773"/>
    <lineage>
        <taxon>Bacteria</taxon>
        <taxon>Pseudomonadati</taxon>
        <taxon>Pseudomonadota</taxon>
        <taxon>Candidatus Lambdaproteobacteria</taxon>
    </lineage>
</organism>
<reference evidence="4 5" key="1">
    <citation type="journal article" date="2016" name="Nat. Commun.">
        <title>Thousands of microbial genomes shed light on interconnected biogeochemical processes in an aquifer system.</title>
        <authorList>
            <person name="Anantharaman K."/>
            <person name="Brown C.T."/>
            <person name="Hug L.A."/>
            <person name="Sharon I."/>
            <person name="Castelle C.J."/>
            <person name="Probst A.J."/>
            <person name="Thomas B.C."/>
            <person name="Singh A."/>
            <person name="Wilkins M.J."/>
            <person name="Karaoz U."/>
            <person name="Brodie E.L."/>
            <person name="Williams K.H."/>
            <person name="Hubbard S.S."/>
            <person name="Banfield J.F."/>
        </authorList>
    </citation>
    <scope>NUCLEOTIDE SEQUENCE [LARGE SCALE GENOMIC DNA]</scope>
</reference>
<accession>A0A1F6H436</accession>
<dbReference type="NCBIfam" id="TIGR00732">
    <property type="entry name" value="dprA"/>
    <property type="match status" value="1"/>
</dbReference>
<protein>
    <submittedName>
        <fullName evidence="4">DNA protecting protein DprA</fullName>
    </submittedName>
</protein>
<sequence>MEPRTADWLALWLVPGIGPKRIAALLDALGRIEDILSASHSALTQAGLSSELAQAVMEARESMELKAELTRIEDQGITLVDWESPDYPRLLTQIADAPPLLYLKGQTRFNGPLHLAFVGSRKASWQGKSLTERLVKRLAQLHPEIVIVSGLALGIDGAAHKAALEAGLQTIAVLGSGLGEIYPPSHKSLAQEVAAHGALVSEFPMTTGPQAQNFPLRNRIISGISQGVLVVEAGQRSGASITANLALEQGREVFALPGAPDSPFSYGTNRMIQQGRAKLVIEAEDMLVELLPDFLAGLPPVFDPQQKAQKQPDLDPEELALLTVLESGPLHQDQIAQGLQKPVHLVLALLTALELKGVIVNRSGSLYELNHPRLNRP</sequence>
<gene>
    <name evidence="4" type="ORF">A2557_07280</name>
</gene>
<evidence type="ECO:0000256" key="1">
    <source>
        <dbReference type="ARBA" id="ARBA00006525"/>
    </source>
</evidence>
<dbReference type="GO" id="GO:0009294">
    <property type="term" value="P:DNA-mediated transformation"/>
    <property type="evidence" value="ECO:0007669"/>
    <property type="project" value="InterPro"/>
</dbReference>
<dbReference type="Pfam" id="PF02481">
    <property type="entry name" value="DNA_processg_A"/>
    <property type="match status" value="1"/>
</dbReference>
<feature type="domain" description="Smf/DprA SLOG" evidence="2">
    <location>
        <begin position="81"/>
        <end position="289"/>
    </location>
</feature>
<dbReference type="InterPro" id="IPR010994">
    <property type="entry name" value="RuvA_2-like"/>
</dbReference>
<dbReference type="AlphaFoldDB" id="A0A1F6H436"/>
<dbReference type="Pfam" id="PF14520">
    <property type="entry name" value="HHH_5"/>
    <property type="match status" value="1"/>
</dbReference>
<evidence type="ECO:0000259" key="2">
    <source>
        <dbReference type="Pfam" id="PF02481"/>
    </source>
</evidence>
<dbReference type="PANTHER" id="PTHR43022:SF1">
    <property type="entry name" value="PROTEIN SMF"/>
    <property type="match status" value="1"/>
</dbReference>
<dbReference type="Gene3D" id="3.40.50.450">
    <property type="match status" value="1"/>
</dbReference>
<dbReference type="Gene3D" id="1.10.10.10">
    <property type="entry name" value="Winged helix-like DNA-binding domain superfamily/Winged helix DNA-binding domain"/>
    <property type="match status" value="1"/>
</dbReference>
<dbReference type="InterPro" id="IPR036388">
    <property type="entry name" value="WH-like_DNA-bd_sf"/>
</dbReference>
<dbReference type="EMBL" id="MFNF01000001">
    <property type="protein sequence ID" value="OGH05104.1"/>
    <property type="molecule type" value="Genomic_DNA"/>
</dbReference>
<dbReference type="PANTHER" id="PTHR43022">
    <property type="entry name" value="PROTEIN SMF"/>
    <property type="match status" value="1"/>
</dbReference>
<comment type="similarity">
    <text evidence="1">Belongs to the DprA/Smf family.</text>
</comment>
<proteinExistence type="inferred from homology"/>
<dbReference type="SUPFAM" id="SSF47781">
    <property type="entry name" value="RuvA domain 2-like"/>
    <property type="match status" value="1"/>
</dbReference>